<comment type="similarity">
    <text evidence="2">Belongs to the mitochondrial carrier (TC 2.A.29) family.</text>
</comment>
<dbReference type="Proteomes" id="UP000001554">
    <property type="component" value="Chromosome 14"/>
</dbReference>
<dbReference type="SUPFAM" id="SSF103506">
    <property type="entry name" value="Mitochondrial carrier"/>
    <property type="match status" value="1"/>
</dbReference>
<proteinExistence type="inferred from homology"/>
<evidence type="ECO:0000256" key="3">
    <source>
        <dbReference type="ARBA" id="ARBA00022448"/>
    </source>
</evidence>
<dbReference type="AlphaFoldDB" id="A0A9J7MCK8"/>
<keyword evidence="4" id="KW-0812">Transmembrane</keyword>
<feature type="compositionally biased region" description="Polar residues" evidence="8">
    <location>
        <begin position="11"/>
        <end position="20"/>
    </location>
</feature>
<protein>
    <submittedName>
        <fullName evidence="10">Calcium-binding mitochondrial carrier protein Aralar1-like</fullName>
    </submittedName>
</protein>
<reference evidence="9" key="1">
    <citation type="journal article" date="2020" name="Nat. Ecol. Evol.">
        <title>Deeply conserved synteny resolves early events in vertebrate evolution.</title>
        <authorList>
            <person name="Simakov O."/>
            <person name="Marletaz F."/>
            <person name="Yue J.X."/>
            <person name="O'Connell B."/>
            <person name="Jenkins J."/>
            <person name="Brandt A."/>
            <person name="Calef R."/>
            <person name="Tung C.H."/>
            <person name="Huang T.K."/>
            <person name="Schmutz J."/>
            <person name="Satoh N."/>
            <person name="Yu J.K."/>
            <person name="Putnam N.H."/>
            <person name="Green R.E."/>
            <person name="Rokhsar D.S."/>
        </authorList>
    </citation>
    <scope>NUCLEOTIDE SEQUENCE [LARGE SCALE GENOMIC DNA]</scope>
    <source>
        <strain evidence="9">S238N-H82</strain>
    </source>
</reference>
<feature type="region of interest" description="Disordered" evidence="8">
    <location>
        <begin position="1"/>
        <end position="20"/>
    </location>
</feature>
<evidence type="ECO:0000256" key="2">
    <source>
        <dbReference type="ARBA" id="ARBA00006375"/>
    </source>
</evidence>
<keyword evidence="7" id="KW-0472">Membrane</keyword>
<dbReference type="OMA" id="CTAHAIH"/>
<gene>
    <name evidence="10" type="primary">LOC118430097</name>
</gene>
<evidence type="ECO:0000313" key="10">
    <source>
        <dbReference type="RefSeq" id="XP_035696700.1"/>
    </source>
</evidence>
<dbReference type="InterPro" id="IPR023395">
    <property type="entry name" value="MCP_dom_sf"/>
</dbReference>
<dbReference type="KEGG" id="bfo:118430097"/>
<evidence type="ECO:0000256" key="6">
    <source>
        <dbReference type="ARBA" id="ARBA00022989"/>
    </source>
</evidence>
<reference evidence="10" key="2">
    <citation type="submission" date="2025-08" db="UniProtKB">
        <authorList>
            <consortium name="RefSeq"/>
        </authorList>
    </citation>
    <scope>IDENTIFICATION</scope>
    <source>
        <strain evidence="10">S238N-H82</strain>
        <tissue evidence="10">Testes</tissue>
    </source>
</reference>
<accession>A0A9J7MCK8</accession>
<evidence type="ECO:0000256" key="7">
    <source>
        <dbReference type="ARBA" id="ARBA00023136"/>
    </source>
</evidence>
<dbReference type="PANTHER" id="PTHR45667">
    <property type="entry name" value="S-ADENOSYLMETHIONINE MITOCHONDRIAL CARRIER PROTEIN"/>
    <property type="match status" value="1"/>
</dbReference>
<name>A0A9J7MCK8_BRAFL</name>
<evidence type="ECO:0000256" key="1">
    <source>
        <dbReference type="ARBA" id="ARBA00004370"/>
    </source>
</evidence>
<dbReference type="OrthoDB" id="2161at2759"/>
<evidence type="ECO:0000256" key="8">
    <source>
        <dbReference type="SAM" id="MobiDB-lite"/>
    </source>
</evidence>
<comment type="subcellular location">
    <subcellularLocation>
        <location evidence="1">Membrane</location>
    </subcellularLocation>
</comment>
<evidence type="ECO:0000313" key="9">
    <source>
        <dbReference type="Proteomes" id="UP000001554"/>
    </source>
</evidence>
<evidence type="ECO:0000256" key="4">
    <source>
        <dbReference type="ARBA" id="ARBA00022692"/>
    </source>
</evidence>
<organism evidence="9 10">
    <name type="scientific">Branchiostoma floridae</name>
    <name type="common">Florida lancelet</name>
    <name type="synonym">Amphioxus</name>
    <dbReference type="NCBI Taxonomy" id="7739"/>
    <lineage>
        <taxon>Eukaryota</taxon>
        <taxon>Metazoa</taxon>
        <taxon>Chordata</taxon>
        <taxon>Cephalochordata</taxon>
        <taxon>Leptocardii</taxon>
        <taxon>Amphioxiformes</taxon>
        <taxon>Branchiostomatidae</taxon>
        <taxon>Branchiostoma</taxon>
    </lineage>
</organism>
<dbReference type="Gene3D" id="1.50.40.10">
    <property type="entry name" value="Mitochondrial carrier domain"/>
    <property type="match status" value="1"/>
</dbReference>
<dbReference type="RefSeq" id="XP_035696700.1">
    <property type="nucleotide sequence ID" value="XM_035840807.1"/>
</dbReference>
<dbReference type="GeneID" id="118430097"/>
<keyword evidence="3" id="KW-0813">Transport</keyword>
<sequence length="239" mass="27006">MGTQIEARLGTTRTRPSAPTISPGAVRGRVDYLPKNWQLYSAGVSMAAGGLTQVIHHPLYTLKTFIQTPHFSWKDFLGRTVHSPLGFLYRGVVSRSLGVMPERMLKMQCWIVTTRFLTDLRGEQSPGVWILGGLAAGVGTAVVASPTELVMVRAQVYGHRFRDVWRTTDMYRGFGSALFRDVTFNAFFFVGREAGVRRYETQHGHRCPDHKRFQIGLVAGMYRDSQLEDFVRQWLEVHG</sequence>
<keyword evidence="9" id="KW-1185">Reference proteome</keyword>
<dbReference type="GO" id="GO:0016020">
    <property type="term" value="C:membrane"/>
    <property type="evidence" value="ECO:0007669"/>
    <property type="project" value="UniProtKB-SubCell"/>
</dbReference>
<keyword evidence="5" id="KW-0677">Repeat</keyword>
<evidence type="ECO:0000256" key="5">
    <source>
        <dbReference type="ARBA" id="ARBA00022737"/>
    </source>
</evidence>
<keyword evidence="6" id="KW-1133">Transmembrane helix</keyword>